<evidence type="ECO:0000256" key="1">
    <source>
        <dbReference type="SAM" id="SignalP"/>
    </source>
</evidence>
<evidence type="ECO:0000313" key="2">
    <source>
        <dbReference type="EMBL" id="WOB08133.1"/>
    </source>
</evidence>
<dbReference type="Proteomes" id="UP001303946">
    <property type="component" value="Chromosome"/>
</dbReference>
<keyword evidence="1" id="KW-0732">Signal</keyword>
<feature type="signal peptide" evidence="1">
    <location>
        <begin position="1"/>
        <end position="34"/>
    </location>
</feature>
<keyword evidence="3" id="KW-1185">Reference proteome</keyword>
<organism evidence="2 3">
    <name type="scientific">Piscinibacter gummiphilus</name>
    <dbReference type="NCBI Taxonomy" id="946333"/>
    <lineage>
        <taxon>Bacteria</taxon>
        <taxon>Pseudomonadati</taxon>
        <taxon>Pseudomonadota</taxon>
        <taxon>Betaproteobacteria</taxon>
        <taxon>Burkholderiales</taxon>
        <taxon>Sphaerotilaceae</taxon>
        <taxon>Piscinibacter</taxon>
    </lineage>
</organism>
<feature type="chain" id="PRO_5047156347" evidence="1">
    <location>
        <begin position="35"/>
        <end position="191"/>
    </location>
</feature>
<protein>
    <submittedName>
        <fullName evidence="2">DUF4390 domain-containing protein</fullName>
    </submittedName>
</protein>
<accession>A0ABZ0CT24</accession>
<evidence type="ECO:0000313" key="3">
    <source>
        <dbReference type="Proteomes" id="UP001303946"/>
    </source>
</evidence>
<name>A0ABZ0CT24_9BURK</name>
<sequence>MPAWIRSLVGWVRHAGGAVLAALALSLAVGSAQAEPVTLDSFELTRSDEGLALSFAARFELSKPIEEALQKGVPLFFVAQAEVFRDRWYWADKRLAQATRTWRLAFQPLTRKYRVTYGGLSQHYDSLPDALTAVTRSVNWKLVDASQLDDGKHYVEFSYQLDTTQLPRPMQIGIGGQSDWSFKVERTRRLN</sequence>
<reference evidence="2 3" key="1">
    <citation type="submission" date="2023-10" db="EMBL/GenBank/DDBJ databases">
        <title>Bacteria for the degradation of biodegradable plastic PBAT(Polybutylene adipate terephthalate).</title>
        <authorList>
            <person name="Weon H.-Y."/>
            <person name="Yeon J."/>
        </authorList>
    </citation>
    <scope>NUCLEOTIDE SEQUENCE [LARGE SCALE GENOMIC DNA]</scope>
    <source>
        <strain evidence="2 3">SBD 7-3</strain>
    </source>
</reference>
<gene>
    <name evidence="2" type="ORF">RXV79_24935</name>
</gene>
<dbReference type="RefSeq" id="WP_316700819.1">
    <property type="nucleotide sequence ID" value="NZ_CP136336.1"/>
</dbReference>
<dbReference type="Pfam" id="PF14334">
    <property type="entry name" value="DUF4390"/>
    <property type="match status" value="1"/>
</dbReference>
<proteinExistence type="predicted"/>
<dbReference type="InterPro" id="IPR025500">
    <property type="entry name" value="DUF4390"/>
</dbReference>
<dbReference type="EMBL" id="CP136336">
    <property type="protein sequence ID" value="WOB08133.1"/>
    <property type="molecule type" value="Genomic_DNA"/>
</dbReference>